<gene>
    <name evidence="1" type="ORF">TNO020_70324</name>
</gene>
<name>A0A2H1YKH2_9FLAO</name>
<dbReference type="EMBL" id="OENF01000042">
    <property type="protein sequence ID" value="SOS76014.1"/>
    <property type="molecule type" value="Genomic_DNA"/>
</dbReference>
<dbReference type="Proteomes" id="UP000234211">
    <property type="component" value="Unassembled WGS sequence"/>
</dbReference>
<proteinExistence type="predicted"/>
<organism evidence="1 2">
    <name type="scientific">Tenacibaculum piscium</name>
    <dbReference type="NCBI Taxonomy" id="1458515"/>
    <lineage>
        <taxon>Bacteria</taxon>
        <taxon>Pseudomonadati</taxon>
        <taxon>Bacteroidota</taxon>
        <taxon>Flavobacteriia</taxon>
        <taxon>Flavobacteriales</taxon>
        <taxon>Flavobacteriaceae</taxon>
        <taxon>Tenacibaculum</taxon>
    </lineage>
</organism>
<protein>
    <submittedName>
        <fullName evidence="1">Uncharacterized protein</fullName>
    </submittedName>
</protein>
<sequence length="112" mass="13309">MLRPVAPFVEYAINYDYISKVLCINKDKPELQCNGKCQLMKKIEQQQEDDFKSLRIHMEEYPIGFVELLNFTENNTVDIFAVEEFSYRQTYSYLFETATFHPPNSSFLYRLA</sequence>
<reference evidence="2" key="1">
    <citation type="submission" date="2017-11" db="EMBL/GenBank/DDBJ databases">
        <authorList>
            <person name="Duchaud E."/>
        </authorList>
    </citation>
    <scope>NUCLEOTIDE SEQUENCE [LARGE SCALE GENOMIC DNA]</scope>
    <source>
        <strain evidence="2">Tenacibaculum sp. TNO020</strain>
    </source>
</reference>
<evidence type="ECO:0000313" key="2">
    <source>
        <dbReference type="Proteomes" id="UP000234211"/>
    </source>
</evidence>
<evidence type="ECO:0000313" key="1">
    <source>
        <dbReference type="EMBL" id="SOS76014.1"/>
    </source>
</evidence>
<dbReference type="AlphaFoldDB" id="A0A2H1YKH2"/>
<keyword evidence="2" id="KW-1185">Reference proteome</keyword>
<accession>A0A2H1YKH2</accession>